<keyword evidence="3" id="KW-1185">Reference proteome</keyword>
<comment type="caution">
    <text evidence="2">The sequence shown here is derived from an EMBL/GenBank/DDBJ whole genome shotgun (WGS) entry which is preliminary data.</text>
</comment>
<dbReference type="GeneID" id="87825137"/>
<feature type="region of interest" description="Disordered" evidence="1">
    <location>
        <begin position="135"/>
        <end position="269"/>
    </location>
</feature>
<sequence>MAFGDSIKTLLETYANCISLLKAFGQTRQDNGSLDARHQNSRLRKSLRSDRSLVERAYSARLSEAGSRLKEGDARAITALDRILKRLRNAIRSLLHLSGKRQHSLDLDYRSLMSLSNASRTGAIKAIDGLSRRLASPSRISVASPSTKASSKGFSSRGERESQSRAGSATHKSLTARKPLKKPKREGSPSKKSPLAVKGVKGTKKATKGEPERARKSLPFSSAPPPISPEKEAQMQTSQVMRSSAKSPEASKTKTAVPNRISILSFSSDSTKLGEIPERKWRSMMHYSPKDPDADEYNVRPMFPLKPYTVEVRERRFFGLFNRRRPA</sequence>
<name>A0AAN6Z7A2_9PEZI</name>
<proteinExistence type="predicted"/>
<dbReference type="RefSeq" id="XP_062651487.1">
    <property type="nucleotide sequence ID" value="XM_062788367.1"/>
</dbReference>
<feature type="compositionally biased region" description="Polar residues" evidence="1">
    <location>
        <begin position="234"/>
        <end position="246"/>
    </location>
</feature>
<reference evidence="2" key="1">
    <citation type="journal article" date="2023" name="Mol. Phylogenet. Evol.">
        <title>Genome-scale phylogeny and comparative genomics of the fungal order Sordariales.</title>
        <authorList>
            <person name="Hensen N."/>
            <person name="Bonometti L."/>
            <person name="Westerberg I."/>
            <person name="Brannstrom I.O."/>
            <person name="Guillou S."/>
            <person name="Cros-Aarteil S."/>
            <person name="Calhoun S."/>
            <person name="Haridas S."/>
            <person name="Kuo A."/>
            <person name="Mondo S."/>
            <person name="Pangilinan J."/>
            <person name="Riley R."/>
            <person name="LaButti K."/>
            <person name="Andreopoulos B."/>
            <person name="Lipzen A."/>
            <person name="Chen C."/>
            <person name="Yan M."/>
            <person name="Daum C."/>
            <person name="Ng V."/>
            <person name="Clum A."/>
            <person name="Steindorff A."/>
            <person name="Ohm R.A."/>
            <person name="Martin F."/>
            <person name="Silar P."/>
            <person name="Natvig D.O."/>
            <person name="Lalanne C."/>
            <person name="Gautier V."/>
            <person name="Ament-Velasquez S.L."/>
            <person name="Kruys A."/>
            <person name="Hutchinson M.I."/>
            <person name="Powell A.J."/>
            <person name="Barry K."/>
            <person name="Miller A.N."/>
            <person name="Grigoriev I.V."/>
            <person name="Debuchy R."/>
            <person name="Gladieux P."/>
            <person name="Hiltunen Thoren M."/>
            <person name="Johannesson H."/>
        </authorList>
    </citation>
    <scope>NUCLEOTIDE SEQUENCE</scope>
    <source>
        <strain evidence="2">CBS 731.68</strain>
    </source>
</reference>
<feature type="compositionally biased region" description="Polar residues" evidence="1">
    <location>
        <begin position="138"/>
        <end position="154"/>
    </location>
</feature>
<gene>
    <name evidence="2" type="ORF">N657DRAFT_565588</name>
</gene>
<dbReference type="Proteomes" id="UP001302602">
    <property type="component" value="Unassembled WGS sequence"/>
</dbReference>
<evidence type="ECO:0000313" key="3">
    <source>
        <dbReference type="Proteomes" id="UP001302602"/>
    </source>
</evidence>
<feature type="compositionally biased region" description="Polar residues" evidence="1">
    <location>
        <begin position="164"/>
        <end position="173"/>
    </location>
</feature>
<organism evidence="2 3">
    <name type="scientific">Parathielavia appendiculata</name>
    <dbReference type="NCBI Taxonomy" id="2587402"/>
    <lineage>
        <taxon>Eukaryota</taxon>
        <taxon>Fungi</taxon>
        <taxon>Dikarya</taxon>
        <taxon>Ascomycota</taxon>
        <taxon>Pezizomycotina</taxon>
        <taxon>Sordariomycetes</taxon>
        <taxon>Sordariomycetidae</taxon>
        <taxon>Sordariales</taxon>
        <taxon>Chaetomiaceae</taxon>
        <taxon>Parathielavia</taxon>
    </lineage>
</organism>
<reference evidence="2" key="2">
    <citation type="submission" date="2023-05" db="EMBL/GenBank/DDBJ databases">
        <authorList>
            <consortium name="Lawrence Berkeley National Laboratory"/>
            <person name="Steindorff A."/>
            <person name="Hensen N."/>
            <person name="Bonometti L."/>
            <person name="Westerberg I."/>
            <person name="Brannstrom I.O."/>
            <person name="Guillou S."/>
            <person name="Cros-Aarteil S."/>
            <person name="Calhoun S."/>
            <person name="Haridas S."/>
            <person name="Kuo A."/>
            <person name="Mondo S."/>
            <person name="Pangilinan J."/>
            <person name="Riley R."/>
            <person name="Labutti K."/>
            <person name="Andreopoulos B."/>
            <person name="Lipzen A."/>
            <person name="Chen C."/>
            <person name="Yanf M."/>
            <person name="Daum C."/>
            <person name="Ng V."/>
            <person name="Clum A."/>
            <person name="Ohm R."/>
            <person name="Martin F."/>
            <person name="Silar P."/>
            <person name="Natvig D."/>
            <person name="Lalanne C."/>
            <person name="Gautier V."/>
            <person name="Ament-Velasquez S.L."/>
            <person name="Kruys A."/>
            <person name="Hutchinson M.I."/>
            <person name="Powell A.J."/>
            <person name="Barry K."/>
            <person name="Miller A.N."/>
            <person name="Grigoriev I.V."/>
            <person name="Debuchy R."/>
            <person name="Gladieux P."/>
            <person name="Thoren M.H."/>
            <person name="Johannesson H."/>
        </authorList>
    </citation>
    <scope>NUCLEOTIDE SEQUENCE</scope>
    <source>
        <strain evidence="2">CBS 731.68</strain>
    </source>
</reference>
<accession>A0AAN6Z7A2</accession>
<evidence type="ECO:0000256" key="1">
    <source>
        <dbReference type="SAM" id="MobiDB-lite"/>
    </source>
</evidence>
<feature type="compositionally biased region" description="Basic residues" evidence="1">
    <location>
        <begin position="174"/>
        <end position="184"/>
    </location>
</feature>
<dbReference type="AlphaFoldDB" id="A0AAN6Z7A2"/>
<dbReference type="EMBL" id="MU853224">
    <property type="protein sequence ID" value="KAK4127716.1"/>
    <property type="molecule type" value="Genomic_DNA"/>
</dbReference>
<evidence type="ECO:0000313" key="2">
    <source>
        <dbReference type="EMBL" id="KAK4127716.1"/>
    </source>
</evidence>
<protein>
    <submittedName>
        <fullName evidence="2">Uncharacterized protein</fullName>
    </submittedName>
</protein>